<proteinExistence type="predicted"/>
<dbReference type="EMBL" id="AP022126">
    <property type="protein sequence ID" value="BBS33359.1"/>
    <property type="molecule type" value="Genomic_DNA"/>
</dbReference>
<dbReference type="InterPro" id="IPR006626">
    <property type="entry name" value="PbH1"/>
</dbReference>
<evidence type="ECO:0000313" key="2">
    <source>
        <dbReference type="Proteomes" id="UP000515488"/>
    </source>
</evidence>
<name>A0A6S5KE01_ENTCL</name>
<dbReference type="InterPro" id="IPR012334">
    <property type="entry name" value="Pectin_lyas_fold"/>
</dbReference>
<dbReference type="Gene3D" id="2.160.20.10">
    <property type="entry name" value="Single-stranded right-handed beta-helix, Pectin lyase-like"/>
    <property type="match status" value="2"/>
</dbReference>
<accession>A0A6S5KE01</accession>
<dbReference type="SMART" id="SM00710">
    <property type="entry name" value="PbH1"/>
    <property type="match status" value="10"/>
</dbReference>
<dbReference type="AlphaFoldDB" id="A0A6S5KE01"/>
<dbReference type="InterPro" id="IPR011050">
    <property type="entry name" value="Pectin_lyase_fold/virulence"/>
</dbReference>
<dbReference type="RefSeq" id="WP_232101133.1">
    <property type="nucleotide sequence ID" value="NZ_AP022126.1"/>
</dbReference>
<dbReference type="Proteomes" id="UP000515488">
    <property type="component" value="Chromosome"/>
</dbReference>
<dbReference type="SUPFAM" id="SSF51126">
    <property type="entry name" value="Pectin lyase-like"/>
    <property type="match status" value="2"/>
</dbReference>
<sequence>MTVSTVVDHNDYTGNGVTTSFPYTFRIFKKTDLAVSVVDLDENITVLVLDTDYTVTNAGGYNGGSVVLTAPLTNGWQISIARELEPTQETDLRNQGKFFAEVHEDAFDKLTMLIQQVSSMFRLALRKPSSIANWYDALNNYIRNLRDPRDPQDAATKNYVDTLASGNLSRTLRVQEPIPQLPDAAARANKMPAFDSAGNPIVVIPPSGSASDVLIELAKPDGEKNIGECQTIAQLRAIEPSFDKQLITVREHTAGTRKGGGEFRAVLAGSSYTDNNGTIIKTAGGAAWLRLNAEPTNPLMFGAVGDGVTDDSSKITAALRACKFHCEGLGLTYGVGGTILQDQSVPTLFTNAKFQYLSALGTQPMMRMKNAGHMQRSLSWDGGGGTTGSCIIWEGFNTRDGGYIEKCEFKYVGGAAIRISGDYTNRIFARYGAIRNCRFIRCGNTGIANDRCSVIADGVNNFTFDGLIMTECNWGIYIRMDTSLPDKARAVNNLLQNCHIYGSGRTHPTFTDAQGISANRQDSLKVDNCWVGGFADNGFDCGSSTGMQITNYRCNNCKDAIFIGDIDCDSYVIDNVIARDCDRGVRIVMDGNIQSDGIVRNVRITNMKVTNPIYEGFSIRNTGASTGVFDIYLVNCFVESTTSYSLSTFTYPFRIEGIDGAFLDNCGCRYAKSAGIYIKKGDQIQVRGGRLQNIDMAGGASYGVTVENDSNRVSISDVIVYGNSTGGAVLLAGGAGHSVKHTRWRSLAGGVSSSSATAPYLLDNIAF</sequence>
<protein>
    <submittedName>
        <fullName evidence="1">Uncharacterized protein</fullName>
    </submittedName>
</protein>
<organism evidence="1 2">
    <name type="scientific">Enterobacter cloacae</name>
    <dbReference type="NCBI Taxonomy" id="550"/>
    <lineage>
        <taxon>Bacteria</taxon>
        <taxon>Pseudomonadati</taxon>
        <taxon>Pseudomonadota</taxon>
        <taxon>Gammaproteobacteria</taxon>
        <taxon>Enterobacterales</taxon>
        <taxon>Enterobacteriaceae</taxon>
        <taxon>Enterobacter</taxon>
        <taxon>Enterobacter cloacae complex</taxon>
    </lineage>
</organism>
<reference evidence="1 2" key="1">
    <citation type="submission" date="2019-12" db="EMBL/GenBank/DDBJ databases">
        <title>complete genome sequences of Enterobacter cloacae str. WP5-S18-CRE-02 isolated from wastewater treatment plant effluent.</title>
        <authorList>
            <person name="Sekizuka T."/>
            <person name="Itokawa K."/>
            <person name="Yatsu K."/>
            <person name="Inamine Y."/>
            <person name="Kuroda M."/>
        </authorList>
    </citation>
    <scope>NUCLEOTIDE SEQUENCE [LARGE SCALE GENOMIC DNA]</scope>
    <source>
        <strain evidence="1 2">WP5-S18-CRE-02</strain>
    </source>
</reference>
<gene>
    <name evidence="1" type="ORF">WP5S18C02_35650</name>
</gene>
<evidence type="ECO:0000313" key="1">
    <source>
        <dbReference type="EMBL" id="BBS33359.1"/>
    </source>
</evidence>